<gene>
    <name evidence="2" type="ORF">CSOL1703_00017776</name>
</gene>
<feature type="compositionally biased region" description="Acidic residues" evidence="1">
    <location>
        <begin position="27"/>
        <end position="44"/>
    </location>
</feature>
<proteinExistence type="predicted"/>
<organism evidence="2 3">
    <name type="scientific">Clonostachys solani</name>
    <dbReference type="NCBI Taxonomy" id="160281"/>
    <lineage>
        <taxon>Eukaryota</taxon>
        <taxon>Fungi</taxon>
        <taxon>Dikarya</taxon>
        <taxon>Ascomycota</taxon>
        <taxon>Pezizomycotina</taxon>
        <taxon>Sordariomycetes</taxon>
        <taxon>Hypocreomycetidae</taxon>
        <taxon>Hypocreales</taxon>
        <taxon>Bionectriaceae</taxon>
        <taxon>Clonostachys</taxon>
    </lineage>
</organism>
<evidence type="ECO:0000313" key="2">
    <source>
        <dbReference type="EMBL" id="CAH0055672.1"/>
    </source>
</evidence>
<reference evidence="2" key="1">
    <citation type="submission" date="2021-10" db="EMBL/GenBank/DDBJ databases">
        <authorList>
            <person name="Piombo E."/>
        </authorList>
    </citation>
    <scope>NUCLEOTIDE SEQUENCE</scope>
</reference>
<feature type="region of interest" description="Disordered" evidence="1">
    <location>
        <begin position="109"/>
        <end position="129"/>
    </location>
</feature>
<protein>
    <submittedName>
        <fullName evidence="2">Uncharacterized protein</fullName>
    </submittedName>
</protein>
<dbReference type="AlphaFoldDB" id="A0A9P0EN40"/>
<feature type="region of interest" description="Disordered" evidence="1">
    <location>
        <begin position="21"/>
        <end position="60"/>
    </location>
</feature>
<dbReference type="EMBL" id="CABFOC020000058">
    <property type="protein sequence ID" value="CAH0055672.1"/>
    <property type="molecule type" value="Genomic_DNA"/>
</dbReference>
<evidence type="ECO:0000313" key="3">
    <source>
        <dbReference type="Proteomes" id="UP000775872"/>
    </source>
</evidence>
<keyword evidence="3" id="KW-1185">Reference proteome</keyword>
<name>A0A9P0EN40_9HYPO</name>
<evidence type="ECO:0000256" key="1">
    <source>
        <dbReference type="SAM" id="MobiDB-lite"/>
    </source>
</evidence>
<comment type="caution">
    <text evidence="2">The sequence shown here is derived from an EMBL/GenBank/DDBJ whole genome shotgun (WGS) entry which is preliminary data.</text>
</comment>
<dbReference type="Proteomes" id="UP000775872">
    <property type="component" value="Unassembled WGS sequence"/>
</dbReference>
<sequence length="129" mass="14912">MDLNKYWMRFRFYSSDDTQPDFNCDNSELDSDCDNSEAELESDSLEPGPENSSSKPDREAVRWVPGRIPLEEVPPDPECGTRVAARLTWVHEPDTRSVPETEFVSNVRYKMSQHRHRKDDRLPGASKPQ</sequence>
<accession>A0A9P0EN40</accession>